<dbReference type="Proteomes" id="UP000250443">
    <property type="component" value="Unassembled WGS sequence"/>
</dbReference>
<accession>A0A2X2CYL4</accession>
<dbReference type="GO" id="GO:0016787">
    <property type="term" value="F:hydrolase activity"/>
    <property type="evidence" value="ECO:0007669"/>
    <property type="project" value="UniProtKB-KW"/>
</dbReference>
<reference evidence="3 4" key="1">
    <citation type="submission" date="2018-06" db="EMBL/GenBank/DDBJ databases">
        <authorList>
            <consortium name="Pathogen Informatics"/>
            <person name="Doyle S."/>
        </authorList>
    </citation>
    <scope>NUCLEOTIDE SEQUENCE [LARGE SCALE GENOMIC DNA]</scope>
    <source>
        <strain evidence="3 4">NCTC11842</strain>
    </source>
</reference>
<dbReference type="AlphaFoldDB" id="A0A2X2CYL4"/>
<reference evidence="2 5" key="2">
    <citation type="submission" date="2020-10" db="EMBL/GenBank/DDBJ databases">
        <title>Genome sequences of Pseudomonas isolates.</title>
        <authorList>
            <person name="Wessels L."/>
            <person name="Reich F."/>
            <person name="Hammerl J."/>
        </authorList>
    </citation>
    <scope>NUCLEOTIDE SEQUENCE [LARGE SCALE GENOMIC DNA]</scope>
    <source>
        <strain evidence="2 5">20-MO00624-0</strain>
    </source>
</reference>
<evidence type="ECO:0000313" key="5">
    <source>
        <dbReference type="Proteomes" id="UP000626180"/>
    </source>
</evidence>
<dbReference type="InterPro" id="IPR032466">
    <property type="entry name" value="Metal_Hydrolase"/>
</dbReference>
<dbReference type="Gene3D" id="3.20.20.140">
    <property type="entry name" value="Metal-dependent hydrolases"/>
    <property type="match status" value="1"/>
</dbReference>
<organism evidence="3 4">
    <name type="scientific">Pseudomonas luteola</name>
    <dbReference type="NCBI Taxonomy" id="47886"/>
    <lineage>
        <taxon>Bacteria</taxon>
        <taxon>Pseudomonadati</taxon>
        <taxon>Pseudomonadota</taxon>
        <taxon>Gammaproteobacteria</taxon>
        <taxon>Pseudomonadales</taxon>
        <taxon>Pseudomonadaceae</taxon>
        <taxon>Pseudomonas</taxon>
    </lineage>
</organism>
<dbReference type="RefSeq" id="WP_010796058.1">
    <property type="nucleotide sequence ID" value="NZ_FQYS01000004.1"/>
</dbReference>
<keyword evidence="3" id="KW-0378">Hydrolase</keyword>
<dbReference type="EMBL" id="JADMCD010000004">
    <property type="protein sequence ID" value="MBF8641061.1"/>
    <property type="molecule type" value="Genomic_DNA"/>
</dbReference>
<sequence length="276" mass="30529">MSIYGEYKIDCHTHLLEPARFPIADNAVYTPVAQEVGTSTQLQHVFNAYGVRHAVVVTPPAIYGENNRCLLDGLALGFGRWKGIAVVGPRTSTRELKRLKEAGVAGVLLDVVTNGVSACLKAEELFNQLAELEMLAQLHVEKAQLSELVPLIERTRTRLIIDHCGRPDVTAGIAQPGFQSLLSLAGTGRVYVKLSGLSQFSAEAYPYVDTHSYVQALLETFGPEACLWGSDWPFLNSPERIDYGLLLKLIENLIPSPGARRQVLWDTPRRLFGFKW</sequence>
<protein>
    <submittedName>
        <fullName evidence="3">Amidohydrolase 2</fullName>
    </submittedName>
    <submittedName>
        <fullName evidence="2">Amidohydrolase family protein</fullName>
    </submittedName>
</protein>
<dbReference type="PANTHER" id="PTHR35563:SF2">
    <property type="entry name" value="BARREL METAL-DEPENDENT HYDROLASE, PUTATIVE (AFU_ORTHOLOGUE AFUA_1G16240)-RELATED"/>
    <property type="match status" value="1"/>
</dbReference>
<evidence type="ECO:0000313" key="2">
    <source>
        <dbReference type="EMBL" id="MBF8641061.1"/>
    </source>
</evidence>
<evidence type="ECO:0000313" key="4">
    <source>
        <dbReference type="Proteomes" id="UP000250443"/>
    </source>
</evidence>
<name>A0A2X2CYL4_PSELU</name>
<dbReference type="SUPFAM" id="SSF51556">
    <property type="entry name" value="Metallo-dependent hydrolases"/>
    <property type="match status" value="1"/>
</dbReference>
<gene>
    <name evidence="2" type="ORF">IRZ65_10230</name>
    <name evidence="3" type="ORF">NCTC11842_04312</name>
</gene>
<dbReference type="Proteomes" id="UP000626180">
    <property type="component" value="Unassembled WGS sequence"/>
</dbReference>
<evidence type="ECO:0000259" key="1">
    <source>
        <dbReference type="Pfam" id="PF04909"/>
    </source>
</evidence>
<keyword evidence="5" id="KW-1185">Reference proteome</keyword>
<feature type="domain" description="Amidohydrolase-related" evidence="1">
    <location>
        <begin position="9"/>
        <end position="274"/>
    </location>
</feature>
<dbReference type="InterPro" id="IPR006680">
    <property type="entry name" value="Amidohydro-rel"/>
</dbReference>
<dbReference type="PANTHER" id="PTHR35563">
    <property type="entry name" value="BARREL METAL-DEPENDENT HYDROLASE, PUTATIVE (AFU_ORTHOLOGUE AFUA_1G16240)-RELATED"/>
    <property type="match status" value="1"/>
</dbReference>
<evidence type="ECO:0000313" key="3">
    <source>
        <dbReference type="EMBL" id="SPZ12154.1"/>
    </source>
</evidence>
<dbReference type="Pfam" id="PF04909">
    <property type="entry name" value="Amidohydro_2"/>
    <property type="match status" value="1"/>
</dbReference>
<dbReference type="EMBL" id="UAUF01000014">
    <property type="protein sequence ID" value="SPZ12154.1"/>
    <property type="molecule type" value="Genomic_DNA"/>
</dbReference>
<proteinExistence type="predicted"/>
<dbReference type="InterPro" id="IPR052358">
    <property type="entry name" value="Aro_Compnd_Degr_Hydrolases"/>
</dbReference>